<dbReference type="GO" id="GO:0055091">
    <property type="term" value="P:phospholipid homeostasis"/>
    <property type="evidence" value="ECO:0007669"/>
    <property type="project" value="TreeGrafter"/>
</dbReference>
<evidence type="ECO:0000313" key="16">
    <source>
        <dbReference type="EMBL" id="MXN17562.1"/>
    </source>
</evidence>
<dbReference type="PANTHER" id="PTHR34697:SF2">
    <property type="entry name" value="PHOSPHATIDYLGLYCEROL LYSYLTRANSFERASE"/>
    <property type="match status" value="1"/>
</dbReference>
<keyword evidence="7 14" id="KW-0812">Transmembrane</keyword>
<feature type="transmembrane region" description="Helical" evidence="14">
    <location>
        <begin position="521"/>
        <end position="542"/>
    </location>
</feature>
<evidence type="ECO:0000256" key="14">
    <source>
        <dbReference type="SAM" id="Phobius"/>
    </source>
</evidence>
<feature type="transmembrane region" description="Helical" evidence="14">
    <location>
        <begin position="115"/>
        <end position="133"/>
    </location>
</feature>
<evidence type="ECO:0000256" key="12">
    <source>
        <dbReference type="ARBA" id="ARBA00031899"/>
    </source>
</evidence>
<keyword evidence="5" id="KW-1003">Cell membrane</keyword>
<feature type="transmembrane region" description="Helical" evidence="14">
    <location>
        <begin position="429"/>
        <end position="453"/>
    </location>
</feature>
<feature type="transmembrane region" description="Helical" evidence="14">
    <location>
        <begin position="189"/>
        <end position="214"/>
    </location>
</feature>
<keyword evidence="8 14" id="KW-1133">Transmembrane helix</keyword>
<comment type="similarity">
    <text evidence="2">Belongs to the LPG synthase family.</text>
</comment>
<keyword evidence="17" id="KW-1185">Reference proteome</keyword>
<gene>
    <name evidence="16" type="primary">mprF</name>
    <name evidence="16" type="ORF">GR170_06940</name>
</gene>
<dbReference type="GO" id="GO:0005886">
    <property type="term" value="C:plasma membrane"/>
    <property type="evidence" value="ECO:0007669"/>
    <property type="project" value="UniProtKB-SubCell"/>
</dbReference>
<feature type="transmembrane region" description="Helical" evidence="14">
    <location>
        <begin position="562"/>
        <end position="582"/>
    </location>
</feature>
<dbReference type="AlphaFoldDB" id="A0A6L7G1H7"/>
<feature type="transmembrane region" description="Helical" evidence="14">
    <location>
        <begin position="490"/>
        <end position="509"/>
    </location>
</feature>
<dbReference type="GO" id="GO:0006629">
    <property type="term" value="P:lipid metabolic process"/>
    <property type="evidence" value="ECO:0007669"/>
    <property type="project" value="UniProtKB-KW"/>
</dbReference>
<dbReference type="Pfam" id="PF03706">
    <property type="entry name" value="LPG_synthase_TM"/>
    <property type="match status" value="1"/>
</dbReference>
<feature type="transmembrane region" description="Helical" evidence="14">
    <location>
        <begin position="351"/>
        <end position="370"/>
    </location>
</feature>
<dbReference type="EC" id="2.3.2.3" evidence="3"/>
<evidence type="ECO:0000256" key="1">
    <source>
        <dbReference type="ARBA" id="ARBA00004651"/>
    </source>
</evidence>
<dbReference type="Proteomes" id="UP000477911">
    <property type="component" value="Unassembled WGS sequence"/>
</dbReference>
<comment type="caution">
    <text evidence="16">The sequence shown here is derived from an EMBL/GenBank/DDBJ whole genome shotgun (WGS) entry which is preliminary data.</text>
</comment>
<comment type="catalytic activity">
    <reaction evidence="13">
        <text>L-lysyl-tRNA(Lys) + a 1,2-diacyl-sn-glycero-3-phospho-(1'-sn-glycerol) = a 1,2-diacyl-sn-glycero-3-phospho-1'-(3'-O-L-lysyl)-sn-glycerol + tRNA(Lys)</text>
        <dbReference type="Rhea" id="RHEA:10668"/>
        <dbReference type="Rhea" id="RHEA-COMP:9696"/>
        <dbReference type="Rhea" id="RHEA-COMP:9697"/>
        <dbReference type="ChEBI" id="CHEBI:64716"/>
        <dbReference type="ChEBI" id="CHEBI:75792"/>
        <dbReference type="ChEBI" id="CHEBI:78442"/>
        <dbReference type="ChEBI" id="CHEBI:78529"/>
        <dbReference type="EC" id="2.3.2.3"/>
    </reaction>
</comment>
<proteinExistence type="inferred from homology"/>
<feature type="transmembrane region" description="Helical" evidence="14">
    <location>
        <begin position="322"/>
        <end position="339"/>
    </location>
</feature>
<keyword evidence="10 14" id="KW-0472">Membrane</keyword>
<comment type="subcellular location">
    <subcellularLocation>
        <location evidence="1">Cell membrane</location>
        <topology evidence="1">Multi-pass membrane protein</topology>
    </subcellularLocation>
</comment>
<dbReference type="InterPro" id="IPR016181">
    <property type="entry name" value="Acyl_CoA_acyltransferase"/>
</dbReference>
<feature type="transmembrane region" description="Helical" evidence="14">
    <location>
        <begin position="75"/>
        <end position="95"/>
    </location>
</feature>
<evidence type="ECO:0000256" key="3">
    <source>
        <dbReference type="ARBA" id="ARBA00012014"/>
    </source>
</evidence>
<keyword evidence="11" id="KW-0046">Antibiotic resistance</keyword>
<evidence type="ECO:0000256" key="7">
    <source>
        <dbReference type="ARBA" id="ARBA00022692"/>
    </source>
</evidence>
<dbReference type="SUPFAM" id="SSF55729">
    <property type="entry name" value="Acyl-CoA N-acyltransferases (Nat)"/>
    <property type="match status" value="1"/>
</dbReference>
<evidence type="ECO:0000256" key="5">
    <source>
        <dbReference type="ARBA" id="ARBA00022475"/>
    </source>
</evidence>
<keyword evidence="9" id="KW-0443">Lipid metabolism</keyword>
<evidence type="ECO:0000259" key="15">
    <source>
        <dbReference type="Pfam" id="PF09924"/>
    </source>
</evidence>
<feature type="domain" description="Phosphatidylglycerol lysyltransferase C-terminal" evidence="15">
    <location>
        <begin position="604"/>
        <end position="893"/>
    </location>
</feature>
<evidence type="ECO:0000256" key="6">
    <source>
        <dbReference type="ARBA" id="ARBA00022679"/>
    </source>
</evidence>
<feature type="transmembrane region" description="Helical" evidence="14">
    <location>
        <begin position="297"/>
        <end position="315"/>
    </location>
</feature>
<sequence length="925" mass="98924">MRWPRSGTISCSATGCCAGCSSPARRGDAGARHSKPLIAAPHTWHSGRHRQKPARGNDGNRLLTLPVLRERLVPLLPYVITAALFAAGAYALYHLLAEVSLREVMGLVRHTPSEIVGLALLCTFGGFSALIGYDWSALRYIRKSLPFPVVATGGFLGYAIGNTVGVGPVTGGAVRYRVYSALGLSAQDIAGISVFGSVAFGLGATMIGVGALAWHPHALGSLLALPGSTIRIAALALLAACFIVLAFVSTRRSEFRVRGFCLRAPSPSLMAGQFLFTLAETLCSATALYLLLPAHDLGFATFLAVFAAAVMAGVVSHVPGGVGVFETVIIAALPASVPAGQAAAGLLLYRLIYYLAPFALALVILALGELRMASRRMPPERLALLQPLFRAMSAVVPIAMAAMVFVSGAMMMAATLIPPTSRAAEDLELLLPLAFVESGALVSSALGASLLVIAHGLLRRVEGAWWLSVAVLAGGIAASLANGLDYDRAAILVLALAVLGPTKGEFYRATRLTRNVLSLRWFLLMLCLALALLAVLFFAHKATPYDSDLWWQFASDKSAPRALRAELVALVVMAVLLLRYALRPARLRTGPAPAEELERAAAIIATQPDPEACVALTGDKALFFSETGNSFVMYRVHGRSWVALHEPVGPASETATLAWAFHDAAYAANGRPVFYAVGAASAALWIQMGLALHKLGEEAVVKLPGFSLEGSHRKRLRTTYNRAKRDGLSFEVVTPPHAPELLTRLREISDAWLASKAGAEKGFSVGSFDPAYLNRTPIALIRHDDRIIAFANIWQTEAKARATLDLMRHVDDTPQGVMEFLFTELLLHYRAEGFAEFSLGNAPLSGLEARRGAPLSTQLGAFVYRHGRQFYNFEGLRSFKQKFDPDWEPVFVALPPRANLVAVATDLVALIGGGFGRGGERKSPR</sequence>
<evidence type="ECO:0000256" key="9">
    <source>
        <dbReference type="ARBA" id="ARBA00023098"/>
    </source>
</evidence>
<feature type="transmembrane region" description="Helical" evidence="14">
    <location>
        <begin position="269"/>
        <end position="291"/>
    </location>
</feature>
<dbReference type="Pfam" id="PF09924">
    <property type="entry name" value="LPG_synthase_C"/>
    <property type="match status" value="1"/>
</dbReference>
<dbReference type="EMBL" id="WUMU01000005">
    <property type="protein sequence ID" value="MXN17562.1"/>
    <property type="molecule type" value="Genomic_DNA"/>
</dbReference>
<evidence type="ECO:0000256" key="2">
    <source>
        <dbReference type="ARBA" id="ARBA00008627"/>
    </source>
</evidence>
<dbReference type="GO" id="GO:0046677">
    <property type="term" value="P:response to antibiotic"/>
    <property type="evidence" value="ECO:0007669"/>
    <property type="project" value="UniProtKB-KW"/>
</dbReference>
<protein>
    <recommendedName>
        <fullName evidence="4">Phosphatidylglycerol lysyltransferase</fullName>
        <ecNumber evidence="3">2.3.2.3</ecNumber>
    </recommendedName>
    <alternativeName>
        <fullName evidence="12">Lysylphosphatidylglycerol synthase</fullName>
    </alternativeName>
</protein>
<evidence type="ECO:0000256" key="11">
    <source>
        <dbReference type="ARBA" id="ARBA00023251"/>
    </source>
</evidence>
<keyword evidence="6" id="KW-0808">Transferase</keyword>
<feature type="transmembrane region" description="Helical" evidence="14">
    <location>
        <begin position="391"/>
        <end position="417"/>
    </location>
</feature>
<organism evidence="16 17">
    <name type="scientific">Pseudooceanicola albus</name>
    <dbReference type="NCBI Taxonomy" id="2692189"/>
    <lineage>
        <taxon>Bacteria</taxon>
        <taxon>Pseudomonadati</taxon>
        <taxon>Pseudomonadota</taxon>
        <taxon>Alphaproteobacteria</taxon>
        <taxon>Rhodobacterales</taxon>
        <taxon>Paracoccaceae</taxon>
        <taxon>Pseudooceanicola</taxon>
    </lineage>
</organism>
<reference evidence="16 17" key="1">
    <citation type="submission" date="2019-12" db="EMBL/GenBank/DDBJ databases">
        <authorList>
            <person name="Li M."/>
        </authorList>
    </citation>
    <scope>NUCLEOTIDE SEQUENCE [LARGE SCALE GENOMIC DNA]</scope>
    <source>
        <strain evidence="16 17">GBMRC 2024</strain>
    </source>
</reference>
<dbReference type="InterPro" id="IPR022791">
    <property type="entry name" value="L-PG_synthase/AglD"/>
</dbReference>
<dbReference type="InterPro" id="IPR024320">
    <property type="entry name" value="LPG_synthase_C"/>
</dbReference>
<name>A0A6L7G1H7_9RHOB</name>
<evidence type="ECO:0000313" key="17">
    <source>
        <dbReference type="Proteomes" id="UP000477911"/>
    </source>
</evidence>
<evidence type="ECO:0000256" key="4">
    <source>
        <dbReference type="ARBA" id="ARBA00021546"/>
    </source>
</evidence>
<evidence type="ECO:0000256" key="8">
    <source>
        <dbReference type="ARBA" id="ARBA00022989"/>
    </source>
</evidence>
<feature type="transmembrane region" description="Helical" evidence="14">
    <location>
        <begin position="465"/>
        <end position="484"/>
    </location>
</feature>
<feature type="transmembrane region" description="Helical" evidence="14">
    <location>
        <begin position="229"/>
        <end position="248"/>
    </location>
</feature>
<evidence type="ECO:0000256" key="13">
    <source>
        <dbReference type="ARBA" id="ARBA00047540"/>
    </source>
</evidence>
<dbReference type="InterPro" id="IPR051211">
    <property type="entry name" value="PG_lysyltransferase"/>
</dbReference>
<dbReference type="PANTHER" id="PTHR34697">
    <property type="entry name" value="PHOSPHATIDYLGLYCEROL LYSYLTRANSFERASE"/>
    <property type="match status" value="1"/>
</dbReference>
<dbReference type="GO" id="GO:0050071">
    <property type="term" value="F:phosphatidylglycerol lysyltransferase activity"/>
    <property type="evidence" value="ECO:0007669"/>
    <property type="project" value="UniProtKB-EC"/>
</dbReference>
<dbReference type="PROSITE" id="PS51257">
    <property type="entry name" value="PROKAR_LIPOPROTEIN"/>
    <property type="match status" value="1"/>
</dbReference>
<evidence type="ECO:0000256" key="10">
    <source>
        <dbReference type="ARBA" id="ARBA00023136"/>
    </source>
</evidence>
<dbReference type="NCBIfam" id="NF033480">
    <property type="entry name" value="bifunc_MprF"/>
    <property type="match status" value="1"/>
</dbReference>
<accession>A0A6L7G1H7</accession>